<evidence type="ECO:0000313" key="3">
    <source>
        <dbReference type="Proteomes" id="UP000184267"/>
    </source>
</evidence>
<feature type="compositionally biased region" description="Basic and acidic residues" evidence="1">
    <location>
        <begin position="60"/>
        <end position="78"/>
    </location>
</feature>
<reference evidence="2 3" key="1">
    <citation type="submission" date="2016-10" db="EMBL/GenBank/DDBJ databases">
        <title>Genome sequence of the basidiomycete white-rot fungus Trametes pubescens.</title>
        <authorList>
            <person name="Makela M.R."/>
            <person name="Granchi Z."/>
            <person name="Peng M."/>
            <person name="De Vries R.P."/>
            <person name="Grigoriev I."/>
            <person name="Riley R."/>
            <person name="Hilden K."/>
        </authorList>
    </citation>
    <scope>NUCLEOTIDE SEQUENCE [LARGE SCALE GENOMIC DNA]</scope>
    <source>
        <strain evidence="2 3">FBCC735</strain>
    </source>
</reference>
<comment type="caution">
    <text evidence="2">The sequence shown here is derived from an EMBL/GenBank/DDBJ whole genome shotgun (WGS) entry which is preliminary data.</text>
</comment>
<evidence type="ECO:0000256" key="1">
    <source>
        <dbReference type="SAM" id="MobiDB-lite"/>
    </source>
</evidence>
<dbReference type="Proteomes" id="UP000184267">
    <property type="component" value="Unassembled WGS sequence"/>
</dbReference>
<protein>
    <submittedName>
        <fullName evidence="2">Uncharacterized protein</fullName>
    </submittedName>
</protein>
<feature type="region of interest" description="Disordered" evidence="1">
    <location>
        <begin position="49"/>
        <end position="96"/>
    </location>
</feature>
<feature type="compositionally biased region" description="Basic residues" evidence="1">
    <location>
        <begin position="87"/>
        <end position="96"/>
    </location>
</feature>
<sequence>MPSEGPFIQCKHIYQLRRYLLKPQFLLTSNPNVSNVAKDHFRRVPEVIEGTSGPGALVGEKQKQHKPVDAARKTENVRKFHPSPSRPSKRPRMSAL</sequence>
<gene>
    <name evidence="2" type="ORF">TRAPUB_610</name>
</gene>
<dbReference type="EMBL" id="MNAD01001042">
    <property type="protein sequence ID" value="OJT08427.1"/>
    <property type="molecule type" value="Genomic_DNA"/>
</dbReference>
<name>A0A1M2VLH0_TRAPU</name>
<proteinExistence type="predicted"/>
<dbReference type="AlphaFoldDB" id="A0A1M2VLH0"/>
<organism evidence="2 3">
    <name type="scientific">Trametes pubescens</name>
    <name type="common">White-rot fungus</name>
    <dbReference type="NCBI Taxonomy" id="154538"/>
    <lineage>
        <taxon>Eukaryota</taxon>
        <taxon>Fungi</taxon>
        <taxon>Dikarya</taxon>
        <taxon>Basidiomycota</taxon>
        <taxon>Agaricomycotina</taxon>
        <taxon>Agaricomycetes</taxon>
        <taxon>Polyporales</taxon>
        <taxon>Polyporaceae</taxon>
        <taxon>Trametes</taxon>
    </lineage>
</organism>
<accession>A0A1M2VLH0</accession>
<keyword evidence="3" id="KW-1185">Reference proteome</keyword>
<evidence type="ECO:0000313" key="2">
    <source>
        <dbReference type="EMBL" id="OJT08427.1"/>
    </source>
</evidence>